<dbReference type="EMBL" id="BK015328">
    <property type="protein sequence ID" value="DAE01687.1"/>
    <property type="molecule type" value="Genomic_DNA"/>
</dbReference>
<evidence type="ECO:0000313" key="1">
    <source>
        <dbReference type="EMBL" id="DAE01687.1"/>
    </source>
</evidence>
<accession>A0A8S5P3M1</accession>
<reference evidence="1" key="1">
    <citation type="journal article" date="2021" name="Proc. Natl. Acad. Sci. U.S.A.">
        <title>A Catalog of Tens of Thousands of Viruses from Human Metagenomes Reveals Hidden Associations with Chronic Diseases.</title>
        <authorList>
            <person name="Tisza M.J."/>
            <person name="Buck C.B."/>
        </authorList>
    </citation>
    <scope>NUCLEOTIDE SEQUENCE</scope>
    <source>
        <strain evidence="1">Ctkyp1</strain>
    </source>
</reference>
<sequence length="69" mass="8060">MAKVINFPVQQSTGFKNLKDFFEVVTSFETCDFYLAVAEEMRVSGKITENEFLTLRRIGRQKRFSLMTD</sequence>
<organism evidence="1">
    <name type="scientific">Siphoviridae sp. ctkyp1</name>
    <dbReference type="NCBI Taxonomy" id="2825646"/>
    <lineage>
        <taxon>Viruses</taxon>
        <taxon>Duplodnaviria</taxon>
        <taxon>Heunggongvirae</taxon>
        <taxon>Uroviricota</taxon>
        <taxon>Caudoviricetes</taxon>
    </lineage>
</organism>
<proteinExistence type="predicted"/>
<protein>
    <submittedName>
        <fullName evidence="1">Short C-terminal domain</fullName>
    </submittedName>
</protein>
<name>A0A8S5P3M1_9CAUD</name>